<gene>
    <name evidence="9" type="ORF">AMSG_08237</name>
</gene>
<dbReference type="PANTHER" id="PTHR12411">
    <property type="entry name" value="CYSTEINE PROTEASE FAMILY C1-RELATED"/>
    <property type="match status" value="1"/>
</dbReference>
<feature type="domain" description="Cathepsin propeptide inhibitor" evidence="8">
    <location>
        <begin position="32"/>
        <end position="91"/>
    </location>
</feature>
<keyword evidence="2 9" id="KW-0645">Protease</keyword>
<evidence type="ECO:0000259" key="7">
    <source>
        <dbReference type="SMART" id="SM00645"/>
    </source>
</evidence>
<dbReference type="eggNOG" id="KOG1543">
    <property type="taxonomic scope" value="Eukaryota"/>
</dbReference>
<dbReference type="GO" id="GO:0006508">
    <property type="term" value="P:proteolysis"/>
    <property type="evidence" value="ECO:0007669"/>
    <property type="project" value="UniProtKB-KW"/>
</dbReference>
<dbReference type="CDD" id="cd02248">
    <property type="entry name" value="Peptidase_C1A"/>
    <property type="match status" value="1"/>
</dbReference>
<dbReference type="Gene3D" id="3.90.70.10">
    <property type="entry name" value="Cysteine proteinases"/>
    <property type="match status" value="1"/>
</dbReference>
<dbReference type="GO" id="GO:0008234">
    <property type="term" value="F:cysteine-type peptidase activity"/>
    <property type="evidence" value="ECO:0007669"/>
    <property type="project" value="UniProtKB-KW"/>
</dbReference>
<evidence type="ECO:0000256" key="1">
    <source>
        <dbReference type="ARBA" id="ARBA00008455"/>
    </source>
</evidence>
<dbReference type="AlphaFoldDB" id="A0A0L0DI55"/>
<comment type="similarity">
    <text evidence="1">Belongs to the peptidase C1 family.</text>
</comment>
<evidence type="ECO:0000256" key="4">
    <source>
        <dbReference type="ARBA" id="ARBA00022807"/>
    </source>
</evidence>
<dbReference type="InterPro" id="IPR000668">
    <property type="entry name" value="Peptidase_C1A_C"/>
</dbReference>
<organism evidence="9 10">
    <name type="scientific">Thecamonas trahens ATCC 50062</name>
    <dbReference type="NCBI Taxonomy" id="461836"/>
    <lineage>
        <taxon>Eukaryota</taxon>
        <taxon>Apusozoa</taxon>
        <taxon>Apusomonadida</taxon>
        <taxon>Apusomonadidae</taxon>
        <taxon>Thecamonas</taxon>
    </lineage>
</organism>
<dbReference type="Proteomes" id="UP000054408">
    <property type="component" value="Unassembled WGS sequence"/>
</dbReference>
<dbReference type="SUPFAM" id="SSF54001">
    <property type="entry name" value="Cysteine proteinases"/>
    <property type="match status" value="1"/>
</dbReference>
<dbReference type="InterPro" id="IPR013128">
    <property type="entry name" value="Peptidase_C1A"/>
</dbReference>
<keyword evidence="10" id="KW-1185">Reference proteome</keyword>
<reference evidence="9 10" key="1">
    <citation type="submission" date="2010-05" db="EMBL/GenBank/DDBJ databases">
        <title>The Genome Sequence of Thecamonas trahens ATCC 50062.</title>
        <authorList>
            <consortium name="The Broad Institute Genome Sequencing Platform"/>
            <person name="Russ C."/>
            <person name="Cuomo C."/>
            <person name="Shea T."/>
            <person name="Young S.K."/>
            <person name="Zeng Q."/>
            <person name="Koehrsen M."/>
            <person name="Haas B."/>
            <person name="Borodovsky M."/>
            <person name="Guigo R."/>
            <person name="Alvarado L."/>
            <person name="Berlin A."/>
            <person name="Bochicchio J."/>
            <person name="Borenstein D."/>
            <person name="Chapman S."/>
            <person name="Chen Z."/>
            <person name="Freedman E."/>
            <person name="Gellesch M."/>
            <person name="Goldberg J."/>
            <person name="Griggs A."/>
            <person name="Gujja S."/>
            <person name="Heilman E."/>
            <person name="Heiman D."/>
            <person name="Hepburn T."/>
            <person name="Howarth C."/>
            <person name="Jen D."/>
            <person name="Larson L."/>
            <person name="Mehta T."/>
            <person name="Park D."/>
            <person name="Pearson M."/>
            <person name="Roberts A."/>
            <person name="Saif S."/>
            <person name="Shenoy N."/>
            <person name="Sisk P."/>
            <person name="Stolte C."/>
            <person name="Sykes S."/>
            <person name="Thomson T."/>
            <person name="Walk T."/>
            <person name="White J."/>
            <person name="Yandava C."/>
            <person name="Burger G."/>
            <person name="Gray M.W."/>
            <person name="Holland P.W.H."/>
            <person name="King N."/>
            <person name="Lang F.B.F."/>
            <person name="Roger A.J."/>
            <person name="Ruiz-Trillo I."/>
            <person name="Lander E."/>
            <person name="Nusbaum C."/>
        </authorList>
    </citation>
    <scope>NUCLEOTIDE SEQUENCE [LARGE SCALE GENOMIC DNA]</scope>
    <source>
        <strain evidence="9 10">ATCC 50062</strain>
    </source>
</reference>
<dbReference type="Pfam" id="PF00112">
    <property type="entry name" value="Peptidase_C1"/>
    <property type="match status" value="1"/>
</dbReference>
<dbReference type="SMART" id="SM00848">
    <property type="entry name" value="Inhibitor_I29"/>
    <property type="match status" value="1"/>
</dbReference>
<dbReference type="GeneID" id="25566971"/>
<evidence type="ECO:0000259" key="8">
    <source>
        <dbReference type="SMART" id="SM00848"/>
    </source>
</evidence>
<dbReference type="OrthoDB" id="10253408at2759"/>
<dbReference type="STRING" id="461836.A0A0L0DI55"/>
<keyword evidence="3" id="KW-0378">Hydrolase</keyword>
<dbReference type="PROSITE" id="PS00639">
    <property type="entry name" value="THIOL_PROTEASE_HIS"/>
    <property type="match status" value="1"/>
</dbReference>
<evidence type="ECO:0000313" key="9">
    <source>
        <dbReference type="EMBL" id="KNC51987.1"/>
    </source>
</evidence>
<dbReference type="InterPro" id="IPR000169">
    <property type="entry name" value="Pept_cys_AS"/>
</dbReference>
<sequence length="327" mass="35161">MYKTLVVLAALAAVALAAHPTHLSESLYQSQFESFKATHEKTYSAAEEPFRYIIFKTNVDKINRHNAEHAAGKHTWTMAVNQFSDLTQHEFEAMYLSSYKPNPTSAGRVHTFNGDVLDLPTSVNWVTKGGVTPVKNQGQCGSCWAFSTCASIEGLMAISGHGLTSLAPQELVDCDSRDDGCNGGLMDNAFQWVIQNGGLCSWDDYRYTAQDGTCKKSDCKSVASISGYKNVDSSTNSLMSAIAQQPVSVAVDASSWMSYSNGIFPASSCGTQLDHGVLAAGYGSSNGQDYYLVKNSWGTGWGQAGYIQLARGPNTCGILNAASYPTN</sequence>
<accession>A0A0L0DI55</accession>
<evidence type="ECO:0000256" key="2">
    <source>
        <dbReference type="ARBA" id="ARBA00022670"/>
    </source>
</evidence>
<dbReference type="PRINTS" id="PR00705">
    <property type="entry name" value="PAPAIN"/>
</dbReference>
<dbReference type="FunFam" id="3.90.70.10:FF:000006">
    <property type="entry name" value="Cathepsin S"/>
    <property type="match status" value="1"/>
</dbReference>
<keyword evidence="6" id="KW-0732">Signal</keyword>
<feature type="domain" description="Peptidase C1A papain C-terminal" evidence="7">
    <location>
        <begin position="119"/>
        <end position="326"/>
    </location>
</feature>
<keyword evidence="5" id="KW-1015">Disulfide bond</keyword>
<dbReference type="Pfam" id="PF08246">
    <property type="entry name" value="Inhibitor_I29"/>
    <property type="match status" value="1"/>
</dbReference>
<dbReference type="OMA" id="ASNWAYY"/>
<dbReference type="EMBL" id="GL349471">
    <property type="protein sequence ID" value="KNC51987.1"/>
    <property type="molecule type" value="Genomic_DNA"/>
</dbReference>
<protein>
    <submittedName>
        <fullName evidence="9">Cysteine protease CP19</fullName>
    </submittedName>
</protein>
<dbReference type="RefSeq" id="XP_013755573.1">
    <property type="nucleotide sequence ID" value="XM_013900119.1"/>
</dbReference>
<feature type="chain" id="PRO_5018703046" evidence="6">
    <location>
        <begin position="18"/>
        <end position="327"/>
    </location>
</feature>
<dbReference type="InterPro" id="IPR025660">
    <property type="entry name" value="Pept_his_AS"/>
</dbReference>
<keyword evidence="4" id="KW-0788">Thiol protease</keyword>
<dbReference type="SMART" id="SM00645">
    <property type="entry name" value="Pept_C1"/>
    <property type="match status" value="1"/>
</dbReference>
<feature type="signal peptide" evidence="6">
    <location>
        <begin position="1"/>
        <end position="17"/>
    </location>
</feature>
<dbReference type="InterPro" id="IPR013201">
    <property type="entry name" value="Prot_inhib_I29"/>
</dbReference>
<proteinExistence type="inferred from homology"/>
<evidence type="ECO:0000256" key="5">
    <source>
        <dbReference type="ARBA" id="ARBA00023157"/>
    </source>
</evidence>
<evidence type="ECO:0000256" key="3">
    <source>
        <dbReference type="ARBA" id="ARBA00022801"/>
    </source>
</evidence>
<dbReference type="PROSITE" id="PS00139">
    <property type="entry name" value="THIOL_PROTEASE_CYS"/>
    <property type="match status" value="1"/>
</dbReference>
<dbReference type="InterPro" id="IPR038765">
    <property type="entry name" value="Papain-like_cys_pep_sf"/>
</dbReference>
<evidence type="ECO:0000313" key="10">
    <source>
        <dbReference type="Proteomes" id="UP000054408"/>
    </source>
</evidence>
<dbReference type="InterPro" id="IPR039417">
    <property type="entry name" value="Peptidase_C1A_papain-like"/>
</dbReference>
<evidence type="ECO:0000256" key="6">
    <source>
        <dbReference type="SAM" id="SignalP"/>
    </source>
</evidence>
<name>A0A0L0DI55_THETB</name>